<reference evidence="1" key="1">
    <citation type="submission" date="2014-05" db="EMBL/GenBank/DDBJ databases">
        <authorList>
            <person name="Chronopoulou M."/>
        </authorList>
    </citation>
    <scope>NUCLEOTIDE SEQUENCE</scope>
    <source>
        <tissue evidence="1">Whole organism</tissue>
    </source>
</reference>
<accession>A0A0K2T547</accession>
<evidence type="ECO:0000313" key="1">
    <source>
        <dbReference type="EMBL" id="CDW20712.1"/>
    </source>
</evidence>
<name>A0A0K2T547_LEPSM</name>
<proteinExistence type="predicted"/>
<protein>
    <submittedName>
        <fullName evidence="1">Mariner transposase [Bombyx mori]</fullName>
    </submittedName>
</protein>
<dbReference type="EMBL" id="HACA01003351">
    <property type="protein sequence ID" value="CDW20712.1"/>
    <property type="molecule type" value="Transcribed_RNA"/>
</dbReference>
<organism evidence="1">
    <name type="scientific">Lepeophtheirus salmonis</name>
    <name type="common">Salmon louse</name>
    <name type="synonym">Caligus salmonis</name>
    <dbReference type="NCBI Taxonomy" id="72036"/>
    <lineage>
        <taxon>Eukaryota</taxon>
        <taxon>Metazoa</taxon>
        <taxon>Ecdysozoa</taxon>
        <taxon>Arthropoda</taxon>
        <taxon>Crustacea</taxon>
        <taxon>Multicrustacea</taxon>
        <taxon>Hexanauplia</taxon>
        <taxon>Copepoda</taxon>
        <taxon>Siphonostomatoida</taxon>
        <taxon>Caligidae</taxon>
        <taxon>Lepeophtheirus</taxon>
    </lineage>
</organism>
<sequence length="40" mass="4658">MGDPPYNPDLAPHDFFLLTLSKKKNAWSTIFVAKRCYWSV</sequence>
<dbReference type="AlphaFoldDB" id="A0A0K2T547"/>